<gene>
    <name evidence="16" type="ORF">SAMN06265368_0577</name>
</gene>
<evidence type="ECO:0000256" key="12">
    <source>
        <dbReference type="ARBA" id="ARBA00048798"/>
    </source>
</evidence>
<dbReference type="PANTHER" id="PTHR42743:SF11">
    <property type="entry name" value="AMINODEOXYCHORISMATE LYASE"/>
    <property type="match status" value="1"/>
</dbReference>
<keyword evidence="10" id="KW-0100">Branched-chain amino acid biosynthesis</keyword>
<dbReference type="FunFam" id="3.20.10.10:FF:000002">
    <property type="entry name" value="D-alanine aminotransferase"/>
    <property type="match status" value="1"/>
</dbReference>
<dbReference type="Proteomes" id="UP000219439">
    <property type="component" value="Unassembled WGS sequence"/>
</dbReference>
<evidence type="ECO:0000256" key="15">
    <source>
        <dbReference type="RuleBase" id="RU004516"/>
    </source>
</evidence>
<dbReference type="CDD" id="cd01558">
    <property type="entry name" value="D-AAT_like"/>
    <property type="match status" value="1"/>
</dbReference>
<dbReference type="InterPro" id="IPR043132">
    <property type="entry name" value="BCAT-like_C"/>
</dbReference>
<evidence type="ECO:0000256" key="11">
    <source>
        <dbReference type="ARBA" id="ARBA00048212"/>
    </source>
</evidence>
<comment type="similarity">
    <text evidence="6 14">Belongs to the class-IV pyridoxal-phosphate-dependent aminotransferase family.</text>
</comment>
<evidence type="ECO:0000313" key="17">
    <source>
        <dbReference type="Proteomes" id="UP000219439"/>
    </source>
</evidence>
<comment type="pathway">
    <text evidence="5">Amino-acid biosynthesis; L-leucine biosynthesis; L-leucine from 3-methyl-2-oxobutanoate: step 4/4.</text>
</comment>
<evidence type="ECO:0000313" key="16">
    <source>
        <dbReference type="EMBL" id="SNZ06899.1"/>
    </source>
</evidence>
<organism evidence="16 17">
    <name type="scientific">Cohaesibacter gelatinilyticus</name>
    <dbReference type="NCBI Taxonomy" id="372072"/>
    <lineage>
        <taxon>Bacteria</taxon>
        <taxon>Pseudomonadati</taxon>
        <taxon>Pseudomonadota</taxon>
        <taxon>Alphaproteobacteria</taxon>
        <taxon>Hyphomicrobiales</taxon>
        <taxon>Cohaesibacteraceae</taxon>
    </lineage>
</organism>
<comment type="pathway">
    <text evidence="3">Amino-acid biosynthesis; L-isoleucine biosynthesis; L-isoleucine from 2-oxobutanoate: step 4/4.</text>
</comment>
<dbReference type="GO" id="GO:0009082">
    <property type="term" value="P:branched-chain amino acid biosynthetic process"/>
    <property type="evidence" value="ECO:0007669"/>
    <property type="project" value="UniProtKB-KW"/>
</dbReference>
<dbReference type="GO" id="GO:0004084">
    <property type="term" value="F:branched-chain-amino-acid transaminase activity"/>
    <property type="evidence" value="ECO:0007669"/>
    <property type="project" value="UniProtKB-EC"/>
</dbReference>
<evidence type="ECO:0000256" key="6">
    <source>
        <dbReference type="ARBA" id="ARBA00009320"/>
    </source>
</evidence>
<protein>
    <recommendedName>
        <fullName evidence="8">Probable branched-chain-amino-acid aminotransferase</fullName>
        <ecNumber evidence="7">2.6.1.42</ecNumber>
    </recommendedName>
</protein>
<comment type="catalytic activity">
    <reaction evidence="13">
        <text>L-leucine + 2-oxoglutarate = 4-methyl-2-oxopentanoate + L-glutamate</text>
        <dbReference type="Rhea" id="RHEA:18321"/>
        <dbReference type="ChEBI" id="CHEBI:16810"/>
        <dbReference type="ChEBI" id="CHEBI:17865"/>
        <dbReference type="ChEBI" id="CHEBI:29985"/>
        <dbReference type="ChEBI" id="CHEBI:57427"/>
        <dbReference type="EC" id="2.6.1.42"/>
    </reaction>
</comment>
<keyword evidence="17" id="KW-1185">Reference proteome</keyword>
<dbReference type="GO" id="GO:0008652">
    <property type="term" value="P:amino acid biosynthetic process"/>
    <property type="evidence" value="ECO:0007669"/>
    <property type="project" value="UniProtKB-ARBA"/>
</dbReference>
<dbReference type="GO" id="GO:0005829">
    <property type="term" value="C:cytosol"/>
    <property type="evidence" value="ECO:0007669"/>
    <property type="project" value="TreeGrafter"/>
</dbReference>
<accession>A0A285NBV1</accession>
<sequence length="285" mass="31701">MSRVVYVNGEFLPEEEAKISIFDRGFLFADGVYEVSTILDGKMVDNPAHLERLGRSMYELGMTPPCSMEEIEVIQQEMLKRNPIQEGGLYLQVTRGAADRDFVYPDESTRSSLIMFTQEKPVVESALAKRGMRISFQPDIRWQRRDIKTVGLLPASMAKVAAQGEGADDAWMVEDGKVTEGTSNNAYIITQDDVLVTKARSNKILHGITRKAVLALAKEEGLTIEERDFTPEEAKLAKEAFVTSASTFVTGVVNIDGQQLGNGTPGPMTIRLREIYIDFARQNLS</sequence>
<comment type="cofactor">
    <cofactor evidence="1 15">
        <name>pyridoxal 5'-phosphate</name>
        <dbReference type="ChEBI" id="CHEBI:597326"/>
    </cofactor>
</comment>
<dbReference type="OrthoDB" id="9805628at2"/>
<comment type="catalytic activity">
    <reaction evidence="12">
        <text>L-isoleucine + 2-oxoglutarate = (S)-3-methyl-2-oxopentanoate + L-glutamate</text>
        <dbReference type="Rhea" id="RHEA:24801"/>
        <dbReference type="ChEBI" id="CHEBI:16810"/>
        <dbReference type="ChEBI" id="CHEBI:29985"/>
        <dbReference type="ChEBI" id="CHEBI:35146"/>
        <dbReference type="ChEBI" id="CHEBI:58045"/>
        <dbReference type="EC" id="2.6.1.42"/>
    </reaction>
</comment>
<evidence type="ECO:0000256" key="14">
    <source>
        <dbReference type="RuleBase" id="RU004106"/>
    </source>
</evidence>
<dbReference type="InterPro" id="IPR018300">
    <property type="entry name" value="Aminotrans_IV_CS"/>
</dbReference>
<dbReference type="Gene3D" id="3.30.470.10">
    <property type="match status" value="1"/>
</dbReference>
<dbReference type="RefSeq" id="WP_097151885.1">
    <property type="nucleotide sequence ID" value="NZ_OBEL01000001.1"/>
</dbReference>
<evidence type="ECO:0000256" key="4">
    <source>
        <dbReference type="ARBA" id="ARBA00004931"/>
    </source>
</evidence>
<dbReference type="AlphaFoldDB" id="A0A285NBV1"/>
<comment type="catalytic activity">
    <reaction evidence="11">
        <text>L-valine + 2-oxoglutarate = 3-methyl-2-oxobutanoate + L-glutamate</text>
        <dbReference type="Rhea" id="RHEA:24813"/>
        <dbReference type="ChEBI" id="CHEBI:11851"/>
        <dbReference type="ChEBI" id="CHEBI:16810"/>
        <dbReference type="ChEBI" id="CHEBI:29985"/>
        <dbReference type="ChEBI" id="CHEBI:57762"/>
        <dbReference type="EC" id="2.6.1.42"/>
    </reaction>
</comment>
<evidence type="ECO:0000256" key="8">
    <source>
        <dbReference type="ARBA" id="ARBA00014472"/>
    </source>
</evidence>
<dbReference type="PANTHER" id="PTHR42743">
    <property type="entry name" value="AMINO-ACID AMINOTRANSFERASE"/>
    <property type="match status" value="1"/>
</dbReference>
<dbReference type="InterPro" id="IPR036038">
    <property type="entry name" value="Aminotransferase-like"/>
</dbReference>
<dbReference type="EMBL" id="OBEL01000001">
    <property type="protein sequence ID" value="SNZ06899.1"/>
    <property type="molecule type" value="Genomic_DNA"/>
</dbReference>
<name>A0A285NBV1_9HYPH</name>
<comment type="function">
    <text evidence="2">Acts on leucine, isoleucine and valine.</text>
</comment>
<evidence type="ECO:0000256" key="5">
    <source>
        <dbReference type="ARBA" id="ARBA00005072"/>
    </source>
</evidence>
<dbReference type="SUPFAM" id="SSF56752">
    <property type="entry name" value="D-aminoacid aminotransferase-like PLP-dependent enzymes"/>
    <property type="match status" value="1"/>
</dbReference>
<comment type="pathway">
    <text evidence="4">Amino-acid biosynthesis; L-valine biosynthesis; L-valine from pyruvate: step 4/4.</text>
</comment>
<evidence type="ECO:0000256" key="7">
    <source>
        <dbReference type="ARBA" id="ARBA00013053"/>
    </source>
</evidence>
<dbReference type="InterPro" id="IPR043131">
    <property type="entry name" value="BCAT-like_N"/>
</dbReference>
<dbReference type="InterPro" id="IPR050571">
    <property type="entry name" value="Class-IV_PLP-Dep_Aminotrnsfr"/>
</dbReference>
<evidence type="ECO:0000256" key="1">
    <source>
        <dbReference type="ARBA" id="ARBA00001933"/>
    </source>
</evidence>
<dbReference type="InterPro" id="IPR001544">
    <property type="entry name" value="Aminotrans_IV"/>
</dbReference>
<evidence type="ECO:0000256" key="2">
    <source>
        <dbReference type="ARBA" id="ARBA00003109"/>
    </source>
</evidence>
<evidence type="ECO:0000256" key="13">
    <source>
        <dbReference type="ARBA" id="ARBA00049229"/>
    </source>
</evidence>
<evidence type="ECO:0000256" key="9">
    <source>
        <dbReference type="ARBA" id="ARBA00022898"/>
    </source>
</evidence>
<evidence type="ECO:0000256" key="3">
    <source>
        <dbReference type="ARBA" id="ARBA00004824"/>
    </source>
</evidence>
<keyword evidence="10" id="KW-0028">Amino-acid biosynthesis</keyword>
<keyword evidence="9 15" id="KW-0663">Pyridoxal phosphate</keyword>
<dbReference type="Pfam" id="PF01063">
    <property type="entry name" value="Aminotran_4"/>
    <property type="match status" value="1"/>
</dbReference>
<evidence type="ECO:0000256" key="10">
    <source>
        <dbReference type="ARBA" id="ARBA00023304"/>
    </source>
</evidence>
<dbReference type="PROSITE" id="PS00770">
    <property type="entry name" value="AA_TRANSFER_CLASS_4"/>
    <property type="match status" value="1"/>
</dbReference>
<reference evidence="16 17" key="1">
    <citation type="submission" date="2017-09" db="EMBL/GenBank/DDBJ databases">
        <authorList>
            <person name="Ehlers B."/>
            <person name="Leendertz F.H."/>
        </authorList>
    </citation>
    <scope>NUCLEOTIDE SEQUENCE [LARGE SCALE GENOMIC DNA]</scope>
    <source>
        <strain evidence="16 17">DSM 18289</strain>
    </source>
</reference>
<dbReference type="NCBIfam" id="NF005209">
    <property type="entry name" value="PRK06680.1"/>
    <property type="match status" value="1"/>
</dbReference>
<dbReference type="Gene3D" id="3.20.10.10">
    <property type="entry name" value="D-amino Acid Aminotransferase, subunit A, domain 2"/>
    <property type="match status" value="1"/>
</dbReference>
<dbReference type="EC" id="2.6.1.42" evidence="7"/>
<proteinExistence type="inferred from homology"/>